<protein>
    <recommendedName>
        <fullName evidence="4">DNA-binding protein</fullName>
    </recommendedName>
</protein>
<evidence type="ECO:0000313" key="3">
    <source>
        <dbReference type="Proteomes" id="UP000215405"/>
    </source>
</evidence>
<feature type="region of interest" description="Disordered" evidence="1">
    <location>
        <begin position="62"/>
        <end position="81"/>
    </location>
</feature>
<evidence type="ECO:0000313" key="2">
    <source>
        <dbReference type="EMBL" id="OXT02217.1"/>
    </source>
</evidence>
<feature type="compositionally biased region" description="Polar residues" evidence="1">
    <location>
        <begin position="62"/>
        <end position="71"/>
    </location>
</feature>
<comment type="caution">
    <text evidence="2">The sequence shown here is derived from an EMBL/GenBank/DDBJ whole genome shotgun (WGS) entry which is preliminary data.</text>
</comment>
<evidence type="ECO:0000256" key="1">
    <source>
        <dbReference type="SAM" id="MobiDB-lite"/>
    </source>
</evidence>
<dbReference type="AlphaFoldDB" id="A0A231V277"/>
<keyword evidence="3" id="KW-1185">Reference proteome</keyword>
<accession>A0A231V277</accession>
<evidence type="ECO:0008006" key="4">
    <source>
        <dbReference type="Google" id="ProtNLM"/>
    </source>
</evidence>
<reference evidence="3" key="1">
    <citation type="journal article" date="2017" name="Int. J. Syst. Evol. Microbiol.">
        <title>Notoacmeibacter marinus gen. nov., sp. nov., isolated from the gut of a limpet and proposal of Notoacmeibacteraceae fam. nov. in the order Rhizobiales of the class Alphaproteobacteria.</title>
        <authorList>
            <person name="Huang Z."/>
            <person name="Guo F."/>
            <person name="Lai Q."/>
        </authorList>
    </citation>
    <scope>NUCLEOTIDE SEQUENCE [LARGE SCALE GENOMIC DNA]</scope>
    <source>
        <strain evidence="3">XMTR2A4</strain>
    </source>
</reference>
<name>A0A231V277_9HYPH</name>
<gene>
    <name evidence="2" type="ORF">B7H23_04695</name>
</gene>
<proteinExistence type="predicted"/>
<dbReference type="EMBL" id="NBYO01000001">
    <property type="protein sequence ID" value="OXT02217.1"/>
    <property type="molecule type" value="Genomic_DNA"/>
</dbReference>
<dbReference type="RefSeq" id="WP_094076177.1">
    <property type="nucleotide sequence ID" value="NZ_NBYO01000001.1"/>
</dbReference>
<sequence length="81" mass="8933">MTEQTYLRRDKAAAYLQERYGAYTIDTLAKLACVGGGPKFRKLGPFPVYLPRDLDDWAQSRMSRTVSSTSELGAGSKGANK</sequence>
<dbReference type="Proteomes" id="UP000215405">
    <property type="component" value="Unassembled WGS sequence"/>
</dbReference>
<organism evidence="2 3">
    <name type="scientific">Notoacmeibacter marinus</name>
    <dbReference type="NCBI Taxonomy" id="1876515"/>
    <lineage>
        <taxon>Bacteria</taxon>
        <taxon>Pseudomonadati</taxon>
        <taxon>Pseudomonadota</taxon>
        <taxon>Alphaproteobacteria</taxon>
        <taxon>Hyphomicrobiales</taxon>
        <taxon>Notoacmeibacteraceae</taxon>
        <taxon>Notoacmeibacter</taxon>
    </lineage>
</organism>